<dbReference type="Proteomes" id="UP000295341">
    <property type="component" value="Unassembled WGS sequence"/>
</dbReference>
<comment type="caution">
    <text evidence="1">The sequence shown here is derived from an EMBL/GenBank/DDBJ whole genome shotgun (WGS) entry which is preliminary data.</text>
</comment>
<gene>
    <name evidence="1" type="ORF">DFR24_4020</name>
</gene>
<dbReference type="Gene3D" id="3.40.50.1000">
    <property type="entry name" value="HAD superfamily/HAD-like"/>
    <property type="match status" value="1"/>
</dbReference>
<name>A0A4R7NXZ0_9GAMM</name>
<keyword evidence="2" id="KW-1185">Reference proteome</keyword>
<dbReference type="Gene3D" id="3.30.70.1020">
    <property type="entry name" value="Trehalose-6-phosphate phosphatase related protein, domain 2"/>
    <property type="match status" value="1"/>
</dbReference>
<dbReference type="EMBL" id="SOBT01000011">
    <property type="protein sequence ID" value="TDU25581.1"/>
    <property type="molecule type" value="Genomic_DNA"/>
</dbReference>
<dbReference type="RefSeq" id="WP_133883192.1">
    <property type="nucleotide sequence ID" value="NZ_MWIN01000008.1"/>
</dbReference>
<organism evidence="1 2">
    <name type="scientific">Panacagrimonas perspica</name>
    <dbReference type="NCBI Taxonomy" id="381431"/>
    <lineage>
        <taxon>Bacteria</taxon>
        <taxon>Pseudomonadati</taxon>
        <taxon>Pseudomonadota</taxon>
        <taxon>Gammaproteobacteria</taxon>
        <taxon>Nevskiales</taxon>
        <taxon>Nevskiaceae</taxon>
        <taxon>Panacagrimonas</taxon>
    </lineage>
</organism>
<dbReference type="InterPro" id="IPR023214">
    <property type="entry name" value="HAD_sf"/>
</dbReference>
<reference evidence="1 2" key="1">
    <citation type="submission" date="2019-03" db="EMBL/GenBank/DDBJ databases">
        <title>Genomic Encyclopedia of Type Strains, Phase IV (KMG-IV): sequencing the most valuable type-strain genomes for metagenomic binning, comparative biology and taxonomic classification.</title>
        <authorList>
            <person name="Goeker M."/>
        </authorList>
    </citation>
    <scope>NUCLEOTIDE SEQUENCE [LARGE SCALE GENOMIC DNA]</scope>
    <source>
        <strain evidence="1 2">DSM 26377</strain>
    </source>
</reference>
<protein>
    <submittedName>
        <fullName evidence="1">Uncharacterized protein</fullName>
    </submittedName>
</protein>
<evidence type="ECO:0000313" key="2">
    <source>
        <dbReference type="Proteomes" id="UP000295341"/>
    </source>
</evidence>
<proteinExistence type="predicted"/>
<accession>A0A4R7NXZ0</accession>
<sequence>MDWILHAAHRAALAPFFFEGTRLLLEYRGALVPAYDPQLGSALPSLSSKTLDLLQRVATHYRVTILAGAERRDVQRRLDSLRSVDVIDNDRMRPEPMDPIRALQTIGDWKKELEERLEGFSSILVRDRLFSIVVDFRSTHSPRLAERAVRRVASQLEHARLSGTNGVLEIQLAGSDHAPSLGRLAEQATRGSTLFVHGTGNQEDRLRLLASPRILPIRVGNDLRSQGFCLREQAEVDALLRMLTEGATAASRKRESGRSASAI</sequence>
<dbReference type="AlphaFoldDB" id="A0A4R7NXZ0"/>
<evidence type="ECO:0000313" key="1">
    <source>
        <dbReference type="EMBL" id="TDU25581.1"/>
    </source>
</evidence>